<proteinExistence type="predicted"/>
<feature type="domain" description="Transcription regulator TrmB N-terminal" evidence="1">
    <location>
        <begin position="10"/>
        <end position="76"/>
    </location>
</feature>
<dbReference type="RefSeq" id="WP_050642526.1">
    <property type="nucleotide sequence ID" value="NZ_CABKUE010000009.1"/>
</dbReference>
<sequence length="237" mass="26629">MGDARFLEYLMHFGVTRQEALVYWTLLVKGKQTGYEVAKEAGISRSNAYSSLAGLVEKGAAYLVEESAKRYVPVALEEFCENCIRRMKAEEDWMVKNLPVEHVEEEGYITIEGEGNIEDKIRNLLMGVRERVYISCSVQILRKFEGETKRLAAAGKKVVVITDGEYFLDGATVYVTGDKGWQIGLITDSKYVLSGEYGAGSLNTCLYSGQNNFVMVFKTALANEIKLIEMRKGENQR</sequence>
<dbReference type="PANTHER" id="PTHR34293:SF1">
    <property type="entry name" value="HTH-TYPE TRANSCRIPTIONAL REGULATOR TRMBL2"/>
    <property type="match status" value="1"/>
</dbReference>
<dbReference type="EMBL" id="CYZU01000077">
    <property type="protein sequence ID" value="CUP29276.1"/>
    <property type="molecule type" value="Genomic_DNA"/>
</dbReference>
<dbReference type="InterPro" id="IPR051797">
    <property type="entry name" value="TrmB-like"/>
</dbReference>
<name>A0A174M2D8_9FIRM</name>
<dbReference type="Proteomes" id="UP000095544">
    <property type="component" value="Unassembled WGS sequence"/>
</dbReference>
<gene>
    <name evidence="2" type="ORF">ERS852491_04773</name>
</gene>
<dbReference type="Gene3D" id="1.10.10.10">
    <property type="entry name" value="Winged helix-like DNA-binding domain superfamily/Winged helix DNA-binding domain"/>
    <property type="match status" value="1"/>
</dbReference>
<dbReference type="OrthoDB" id="1493540at2"/>
<protein>
    <submittedName>
        <fullName evidence="2">Sugar-specific transcriptional regulator TrmB</fullName>
    </submittedName>
</protein>
<evidence type="ECO:0000313" key="3">
    <source>
        <dbReference type="Proteomes" id="UP000095544"/>
    </source>
</evidence>
<dbReference type="InterPro" id="IPR036388">
    <property type="entry name" value="WH-like_DNA-bd_sf"/>
</dbReference>
<dbReference type="PANTHER" id="PTHR34293">
    <property type="entry name" value="HTH-TYPE TRANSCRIPTIONAL REGULATOR TRMBL2"/>
    <property type="match status" value="1"/>
</dbReference>
<dbReference type="InterPro" id="IPR036390">
    <property type="entry name" value="WH_DNA-bd_sf"/>
</dbReference>
<dbReference type="CDD" id="cd09124">
    <property type="entry name" value="PLDc_like_TrmB_middle"/>
    <property type="match status" value="1"/>
</dbReference>
<evidence type="ECO:0000259" key="1">
    <source>
        <dbReference type="Pfam" id="PF01978"/>
    </source>
</evidence>
<organism evidence="2 3">
    <name type="scientific">Faecalicatena contorta</name>
    <dbReference type="NCBI Taxonomy" id="39482"/>
    <lineage>
        <taxon>Bacteria</taxon>
        <taxon>Bacillati</taxon>
        <taxon>Bacillota</taxon>
        <taxon>Clostridia</taxon>
        <taxon>Lachnospirales</taxon>
        <taxon>Lachnospiraceae</taxon>
        <taxon>Faecalicatena</taxon>
    </lineage>
</organism>
<evidence type="ECO:0000313" key="2">
    <source>
        <dbReference type="EMBL" id="CUP29276.1"/>
    </source>
</evidence>
<dbReference type="AlphaFoldDB" id="A0A174M2D8"/>
<dbReference type="SUPFAM" id="SSF46785">
    <property type="entry name" value="Winged helix' DNA-binding domain"/>
    <property type="match status" value="1"/>
</dbReference>
<dbReference type="STRING" id="39482.ERS852491_04773"/>
<accession>A0A174M2D8</accession>
<dbReference type="InterPro" id="IPR002831">
    <property type="entry name" value="Tscrpt_reg_TrmB_N"/>
</dbReference>
<dbReference type="Pfam" id="PF01978">
    <property type="entry name" value="TrmB"/>
    <property type="match status" value="1"/>
</dbReference>
<reference evidence="2 3" key="1">
    <citation type="submission" date="2015-09" db="EMBL/GenBank/DDBJ databases">
        <authorList>
            <consortium name="Pathogen Informatics"/>
        </authorList>
    </citation>
    <scope>NUCLEOTIDE SEQUENCE [LARGE SCALE GENOMIC DNA]</scope>
    <source>
        <strain evidence="2 3">2789STDY5834876</strain>
    </source>
</reference>